<keyword evidence="1" id="KW-0812">Transmembrane</keyword>
<dbReference type="RefSeq" id="WP_133847121.1">
    <property type="nucleotide sequence ID" value="NZ_SNXZ01000001.1"/>
</dbReference>
<keyword evidence="3" id="KW-1185">Reference proteome</keyword>
<feature type="transmembrane region" description="Helical" evidence="1">
    <location>
        <begin position="125"/>
        <end position="142"/>
    </location>
</feature>
<dbReference type="InterPro" id="IPR018750">
    <property type="entry name" value="DUF2306_membrane"/>
</dbReference>
<feature type="transmembrane region" description="Helical" evidence="1">
    <location>
        <begin position="53"/>
        <end position="73"/>
    </location>
</feature>
<feature type="transmembrane region" description="Helical" evidence="1">
    <location>
        <begin position="154"/>
        <end position="177"/>
    </location>
</feature>
<comment type="caution">
    <text evidence="2">The sequence shown here is derived from an EMBL/GenBank/DDBJ whole genome shotgun (WGS) entry which is preliminary data.</text>
</comment>
<evidence type="ECO:0000313" key="2">
    <source>
        <dbReference type="EMBL" id="TDQ04164.1"/>
    </source>
</evidence>
<dbReference type="EMBL" id="SNXZ01000001">
    <property type="protein sequence ID" value="TDQ04164.1"/>
    <property type="molecule type" value="Genomic_DNA"/>
</dbReference>
<keyword evidence="1" id="KW-0472">Membrane</keyword>
<dbReference type="AlphaFoldDB" id="A0A4R6SK10"/>
<dbReference type="Pfam" id="PF10067">
    <property type="entry name" value="DUF2306"/>
    <property type="match status" value="1"/>
</dbReference>
<dbReference type="OrthoDB" id="4698148at2"/>
<gene>
    <name evidence="2" type="ORF">EV186_101105</name>
</gene>
<reference evidence="2 3" key="1">
    <citation type="submission" date="2019-03" db="EMBL/GenBank/DDBJ databases">
        <title>Genomic Encyclopedia of Type Strains, Phase IV (KMG-IV): sequencing the most valuable type-strain genomes for metagenomic binning, comparative biology and taxonomic classification.</title>
        <authorList>
            <person name="Goeker M."/>
        </authorList>
    </citation>
    <scope>NUCLEOTIDE SEQUENCE [LARGE SCALE GENOMIC DNA]</scope>
    <source>
        <strain evidence="2 3">DSM 45361</strain>
    </source>
</reference>
<feature type="transmembrane region" description="Helical" evidence="1">
    <location>
        <begin position="94"/>
        <end position="113"/>
    </location>
</feature>
<feature type="transmembrane region" description="Helical" evidence="1">
    <location>
        <begin position="197"/>
        <end position="217"/>
    </location>
</feature>
<evidence type="ECO:0000256" key="1">
    <source>
        <dbReference type="SAM" id="Phobius"/>
    </source>
</evidence>
<sequence>MTTLGKASAQTWWRRPWVGPLAVIAVAFVAFSLPRYLSFDRAISLVKSPDHPWHYPLLVGHVTFGSIAMLTAVMQVWPWLRRNHPKVHRVSGRLYVFAGVLPGGLLALSIGAVSPFGPATAAGDVLGAVLWLTFTVNGLRAARAHRYGEHRKWMIRSVALTFSIIANRLWGVLWVIVLTPQLDTTFGGSELALRQSIAALSAWVSFTSVLVLTEWRLQRKPRRRHHRGQESLVAIRATASE</sequence>
<evidence type="ECO:0000313" key="3">
    <source>
        <dbReference type="Proteomes" id="UP000295444"/>
    </source>
</evidence>
<proteinExistence type="predicted"/>
<organism evidence="2 3">
    <name type="scientific">Labedaea rhizosphaerae</name>
    <dbReference type="NCBI Taxonomy" id="598644"/>
    <lineage>
        <taxon>Bacteria</taxon>
        <taxon>Bacillati</taxon>
        <taxon>Actinomycetota</taxon>
        <taxon>Actinomycetes</taxon>
        <taxon>Pseudonocardiales</taxon>
        <taxon>Pseudonocardiaceae</taxon>
        <taxon>Labedaea</taxon>
    </lineage>
</organism>
<accession>A0A4R6SK10</accession>
<keyword evidence="1" id="KW-1133">Transmembrane helix</keyword>
<dbReference type="Proteomes" id="UP000295444">
    <property type="component" value="Unassembled WGS sequence"/>
</dbReference>
<name>A0A4R6SK10_LABRH</name>
<protein>
    <submittedName>
        <fullName evidence="2">Putative membrane protein DUF2306</fullName>
    </submittedName>
</protein>
<feature type="transmembrane region" description="Helical" evidence="1">
    <location>
        <begin position="12"/>
        <end position="33"/>
    </location>
</feature>